<dbReference type="GO" id="GO:0034511">
    <property type="term" value="F:U3 snoRNA binding"/>
    <property type="evidence" value="ECO:0007669"/>
    <property type="project" value="InterPro"/>
</dbReference>
<dbReference type="Pfam" id="PF00400">
    <property type="entry name" value="WD40"/>
    <property type="match status" value="5"/>
</dbReference>
<dbReference type="InterPro" id="IPR039241">
    <property type="entry name" value="Rrp9-like"/>
</dbReference>
<evidence type="ECO:0000313" key="8">
    <source>
        <dbReference type="Proteomes" id="UP000245383"/>
    </source>
</evidence>
<accession>A0A2T9YZC3</accession>
<evidence type="ECO:0008006" key="9">
    <source>
        <dbReference type="Google" id="ProtNLM"/>
    </source>
</evidence>
<dbReference type="PROSITE" id="PS00678">
    <property type="entry name" value="WD_REPEATS_1"/>
    <property type="match status" value="2"/>
</dbReference>
<evidence type="ECO:0000313" key="7">
    <source>
        <dbReference type="EMBL" id="PVU97702.1"/>
    </source>
</evidence>
<dbReference type="AlphaFoldDB" id="A0A2T9YZC3"/>
<feature type="repeat" description="WD" evidence="5">
    <location>
        <begin position="214"/>
        <end position="255"/>
    </location>
</feature>
<feature type="compositionally biased region" description="Polar residues" evidence="6">
    <location>
        <begin position="1"/>
        <end position="11"/>
    </location>
</feature>
<organism evidence="7 8">
    <name type="scientific">Smittium simulii</name>
    <dbReference type="NCBI Taxonomy" id="133385"/>
    <lineage>
        <taxon>Eukaryota</taxon>
        <taxon>Fungi</taxon>
        <taxon>Fungi incertae sedis</taxon>
        <taxon>Zoopagomycota</taxon>
        <taxon>Kickxellomycotina</taxon>
        <taxon>Harpellomycetes</taxon>
        <taxon>Harpellales</taxon>
        <taxon>Legeriomycetaceae</taxon>
        <taxon>Smittium</taxon>
    </lineage>
</organism>
<feature type="region of interest" description="Disordered" evidence="6">
    <location>
        <begin position="1"/>
        <end position="89"/>
    </location>
</feature>
<dbReference type="InterPro" id="IPR001680">
    <property type="entry name" value="WD40_rpt"/>
</dbReference>
<feature type="compositionally biased region" description="Acidic residues" evidence="6">
    <location>
        <begin position="73"/>
        <end position="83"/>
    </location>
</feature>
<dbReference type="InterPro" id="IPR020472">
    <property type="entry name" value="WD40_PAC1"/>
</dbReference>
<feature type="compositionally biased region" description="Polar residues" evidence="6">
    <location>
        <begin position="19"/>
        <end position="39"/>
    </location>
</feature>
<dbReference type="InterPro" id="IPR036322">
    <property type="entry name" value="WD40_repeat_dom_sf"/>
</dbReference>
<keyword evidence="3" id="KW-0677">Repeat</keyword>
<keyword evidence="8" id="KW-1185">Reference proteome</keyword>
<dbReference type="SUPFAM" id="SSF50978">
    <property type="entry name" value="WD40 repeat-like"/>
    <property type="match status" value="1"/>
</dbReference>
<dbReference type="PROSITE" id="PS50294">
    <property type="entry name" value="WD_REPEATS_REGION"/>
    <property type="match status" value="3"/>
</dbReference>
<keyword evidence="2 5" id="KW-0853">WD repeat</keyword>
<dbReference type="SMART" id="SM00320">
    <property type="entry name" value="WD40"/>
    <property type="match status" value="6"/>
</dbReference>
<sequence>MARNKLSSKPNGNKKRGANASSTSISNKRAAPSKSNAQGNKRKKFQANQNLDSGNDSDELGPSADFGNNDSISSDEIDPSSDSEFEKETEAEKRLRLAKEYVSKLEEDASIVQGFDAADIDRELISSRLQQDVEENAGRIYRRIADKFSYEIKDLEISELKSGHHLSVTSVAITPDGNTIFSGSKDGSIVKWDLKLKKKLITIKGQKKSSNNPALGHTDTVLSFAISTDGKYLASGSSDRFINIWNVETLEHITTFRQHKDAVTGLAFRKGHNQLYSCSLDRMVKLWNVDQRGYIETLFGHQDGINDICTIQREQAVTVGSRDKTARTWKIIDETQLLFRGGTQTIVAKVLNKSKTLQNAESETIRLPGDEESDSEQIKTSSETNQADNEEILSVKKANDAYIHDLIEARKKKLDFNEGSIDVISMIDEETFVTGGDSGAISLWSFSRKKPIFTYHLAHGIEIEGSTFTPRWITSLVCHPLSDVFISGSYDGFLRIWKLHENKSSGFSLINTIPMAGYINRIVLHEDIPKIRNNLLLSLNPLTVVVAVGQEHKMGRWNRIKSIKNSVKTFQIEPLK</sequence>
<feature type="repeat" description="WD" evidence="5">
    <location>
        <begin position="473"/>
        <end position="507"/>
    </location>
</feature>
<feature type="repeat" description="WD" evidence="5">
    <location>
        <begin position="161"/>
        <end position="202"/>
    </location>
</feature>
<feature type="region of interest" description="Disordered" evidence="6">
    <location>
        <begin position="367"/>
        <end position="390"/>
    </location>
</feature>
<evidence type="ECO:0000256" key="4">
    <source>
        <dbReference type="ARBA" id="ARBA00023242"/>
    </source>
</evidence>
<comment type="caution">
    <text evidence="7">The sequence shown here is derived from an EMBL/GenBank/DDBJ whole genome shotgun (WGS) entry which is preliminary data.</text>
</comment>
<dbReference type="OrthoDB" id="189968at2759"/>
<protein>
    <recommendedName>
        <fullName evidence="9">Ribosomal RNA-processing protein 9</fullName>
    </recommendedName>
</protein>
<dbReference type="GO" id="GO:0032040">
    <property type="term" value="C:small-subunit processome"/>
    <property type="evidence" value="ECO:0007669"/>
    <property type="project" value="TreeGrafter"/>
</dbReference>
<reference evidence="7 8" key="1">
    <citation type="journal article" date="2018" name="MBio">
        <title>Comparative Genomics Reveals the Core Gene Toolbox for the Fungus-Insect Symbiosis.</title>
        <authorList>
            <person name="Wang Y."/>
            <person name="Stata M."/>
            <person name="Wang W."/>
            <person name="Stajich J.E."/>
            <person name="White M.M."/>
            <person name="Moncalvo J.M."/>
        </authorList>
    </citation>
    <scope>NUCLEOTIDE SEQUENCE [LARGE SCALE GENOMIC DNA]</scope>
    <source>
        <strain evidence="7 8">SWE-8-4</strain>
    </source>
</reference>
<evidence type="ECO:0000256" key="2">
    <source>
        <dbReference type="ARBA" id="ARBA00022574"/>
    </source>
</evidence>
<evidence type="ECO:0000256" key="3">
    <source>
        <dbReference type="ARBA" id="ARBA00022737"/>
    </source>
</evidence>
<comment type="subcellular location">
    <subcellularLocation>
        <location evidence="1">Nucleus</location>
    </subcellularLocation>
</comment>
<dbReference type="InterPro" id="IPR015943">
    <property type="entry name" value="WD40/YVTN_repeat-like_dom_sf"/>
</dbReference>
<dbReference type="Gene3D" id="2.130.10.10">
    <property type="entry name" value="YVTN repeat-like/Quinoprotein amine dehydrogenase"/>
    <property type="match status" value="2"/>
</dbReference>
<evidence type="ECO:0000256" key="6">
    <source>
        <dbReference type="SAM" id="MobiDB-lite"/>
    </source>
</evidence>
<feature type="repeat" description="WD" evidence="5">
    <location>
        <begin position="298"/>
        <end position="331"/>
    </location>
</feature>
<dbReference type="PANTHER" id="PTHR19865:SF0">
    <property type="entry name" value="U3 SMALL NUCLEOLAR RNA-INTERACTING PROTEIN 2"/>
    <property type="match status" value="1"/>
</dbReference>
<gene>
    <name evidence="7" type="ORF">BB561_000368</name>
</gene>
<dbReference type="Proteomes" id="UP000245383">
    <property type="component" value="Unassembled WGS sequence"/>
</dbReference>
<dbReference type="PROSITE" id="PS50082">
    <property type="entry name" value="WD_REPEATS_2"/>
    <property type="match status" value="5"/>
</dbReference>
<evidence type="ECO:0000256" key="5">
    <source>
        <dbReference type="PROSITE-ProRule" id="PRU00221"/>
    </source>
</evidence>
<dbReference type="InterPro" id="IPR019775">
    <property type="entry name" value="WD40_repeat_CS"/>
</dbReference>
<dbReference type="EMBL" id="MBFR01000008">
    <property type="protein sequence ID" value="PVU97702.1"/>
    <property type="molecule type" value="Genomic_DNA"/>
</dbReference>
<dbReference type="CDD" id="cd00200">
    <property type="entry name" value="WD40"/>
    <property type="match status" value="1"/>
</dbReference>
<keyword evidence="4" id="KW-0539">Nucleus</keyword>
<dbReference type="PRINTS" id="PR00320">
    <property type="entry name" value="GPROTEINBRPT"/>
</dbReference>
<proteinExistence type="predicted"/>
<feature type="compositionally biased region" description="Polar residues" evidence="6">
    <location>
        <begin position="378"/>
        <end position="387"/>
    </location>
</feature>
<evidence type="ECO:0000256" key="1">
    <source>
        <dbReference type="ARBA" id="ARBA00004123"/>
    </source>
</evidence>
<dbReference type="STRING" id="133385.A0A2T9YZC3"/>
<name>A0A2T9YZC3_9FUNG</name>
<feature type="repeat" description="WD" evidence="5">
    <location>
        <begin position="256"/>
        <end position="297"/>
    </location>
</feature>
<dbReference type="PANTHER" id="PTHR19865">
    <property type="entry name" value="U3 SMALL NUCLEOLAR RNA INTERACTING PROTEIN 2"/>
    <property type="match status" value="1"/>
</dbReference>